<evidence type="ECO:0000259" key="6">
    <source>
        <dbReference type="PROSITE" id="PS51123"/>
    </source>
</evidence>
<evidence type="ECO:0000256" key="1">
    <source>
        <dbReference type="ARBA" id="ARBA00004442"/>
    </source>
</evidence>
<protein>
    <submittedName>
        <fullName evidence="8">OmpA family protein</fullName>
    </submittedName>
</protein>
<dbReference type="OrthoDB" id="9805832at2"/>
<dbReference type="AlphaFoldDB" id="A0A5C6Q8C6"/>
<evidence type="ECO:0000256" key="3">
    <source>
        <dbReference type="ARBA" id="ARBA00023237"/>
    </source>
</evidence>
<dbReference type="PROSITE" id="PS51123">
    <property type="entry name" value="OMPA_2"/>
    <property type="match status" value="1"/>
</dbReference>
<accession>A0A5C6Q8C6</accession>
<dbReference type="Gene3D" id="3.30.1330.60">
    <property type="entry name" value="OmpA-like domain"/>
    <property type="match status" value="1"/>
</dbReference>
<reference evidence="8 10" key="1">
    <citation type="submission" date="2019-07" db="EMBL/GenBank/DDBJ databases">
        <title>Genomes of sea-ice associated Colwellia species.</title>
        <authorList>
            <person name="Bowman J.P."/>
        </authorList>
    </citation>
    <scope>NUCLEOTIDE SEQUENCE [LARGE SCALE GENOMIC DNA]</scope>
    <source>
        <strain evidence="7 9">ACAM 607</strain>
        <strain evidence="8 10">IC036</strain>
    </source>
</reference>
<comment type="subcellular location">
    <subcellularLocation>
        <location evidence="1">Cell outer membrane</location>
    </subcellularLocation>
</comment>
<sequence length="220" mass="24192">MNTSKGLTMNKLSTKPIEVTAKYLVVAFAALFVSACADTPVVTLEESVQQLHDLTDYDSDGVVKAREKCDGTTIGAAINNYGCGTQTSKIMPFKIDSKFVNNSYQLSDQANTEIGKLAELLKLYPQINVVIEGHSSKVGAAKLNQVLSNNRAKAVAFVLINNFKINEARISSIGYGFERLENLADTEQAHAENRRIMAEISHTEKIDDLKWTIYTVNQAN</sequence>
<dbReference type="InterPro" id="IPR050330">
    <property type="entry name" value="Bact_OuterMem_StrucFunc"/>
</dbReference>
<evidence type="ECO:0000256" key="5">
    <source>
        <dbReference type="SAM" id="SignalP"/>
    </source>
</evidence>
<dbReference type="EMBL" id="VOLR01000018">
    <property type="protein sequence ID" value="TWX57548.1"/>
    <property type="molecule type" value="Genomic_DNA"/>
</dbReference>
<dbReference type="InterPro" id="IPR006664">
    <property type="entry name" value="OMP_bac"/>
</dbReference>
<evidence type="ECO:0000256" key="2">
    <source>
        <dbReference type="ARBA" id="ARBA00023136"/>
    </source>
</evidence>
<evidence type="ECO:0000256" key="4">
    <source>
        <dbReference type="PROSITE-ProRule" id="PRU00473"/>
    </source>
</evidence>
<keyword evidence="2 4" id="KW-0472">Membrane</keyword>
<dbReference type="InterPro" id="IPR036737">
    <property type="entry name" value="OmpA-like_sf"/>
</dbReference>
<dbReference type="PANTHER" id="PTHR30329">
    <property type="entry name" value="STATOR ELEMENT OF FLAGELLAR MOTOR COMPLEX"/>
    <property type="match status" value="1"/>
</dbReference>
<proteinExistence type="predicted"/>
<evidence type="ECO:0000313" key="8">
    <source>
        <dbReference type="EMBL" id="TWX64900.1"/>
    </source>
</evidence>
<dbReference type="Proteomes" id="UP000321917">
    <property type="component" value="Unassembled WGS sequence"/>
</dbReference>
<keyword evidence="5" id="KW-0732">Signal</keyword>
<evidence type="ECO:0000313" key="10">
    <source>
        <dbReference type="Proteomes" id="UP000321917"/>
    </source>
</evidence>
<dbReference type="PRINTS" id="PR01021">
    <property type="entry name" value="OMPADOMAIN"/>
</dbReference>
<feature type="chain" id="PRO_5022680674" evidence="5">
    <location>
        <begin position="38"/>
        <end position="220"/>
    </location>
</feature>
<name>A0A5C6Q8C6_9GAMM</name>
<dbReference type="CDD" id="cd07185">
    <property type="entry name" value="OmpA_C-like"/>
    <property type="match status" value="1"/>
</dbReference>
<evidence type="ECO:0000313" key="7">
    <source>
        <dbReference type="EMBL" id="TWX57548.1"/>
    </source>
</evidence>
<feature type="domain" description="OmpA-like" evidence="6">
    <location>
        <begin position="86"/>
        <end position="204"/>
    </location>
</feature>
<dbReference type="InterPro" id="IPR006665">
    <property type="entry name" value="OmpA-like"/>
</dbReference>
<dbReference type="Proteomes" id="UP000321525">
    <property type="component" value="Unassembled WGS sequence"/>
</dbReference>
<keyword evidence="3" id="KW-0998">Cell outer membrane</keyword>
<dbReference type="GO" id="GO:0009279">
    <property type="term" value="C:cell outer membrane"/>
    <property type="evidence" value="ECO:0007669"/>
    <property type="project" value="UniProtKB-SubCell"/>
</dbReference>
<dbReference type="SUPFAM" id="SSF103088">
    <property type="entry name" value="OmpA-like"/>
    <property type="match status" value="1"/>
</dbReference>
<organism evidence="8 10">
    <name type="scientific">Colwellia hornerae</name>
    <dbReference type="NCBI Taxonomy" id="89402"/>
    <lineage>
        <taxon>Bacteria</taxon>
        <taxon>Pseudomonadati</taxon>
        <taxon>Pseudomonadota</taxon>
        <taxon>Gammaproteobacteria</taxon>
        <taxon>Alteromonadales</taxon>
        <taxon>Colwelliaceae</taxon>
        <taxon>Colwellia</taxon>
    </lineage>
</organism>
<keyword evidence="9" id="KW-1185">Reference proteome</keyword>
<feature type="signal peptide" evidence="5">
    <location>
        <begin position="1"/>
        <end position="37"/>
    </location>
</feature>
<comment type="caution">
    <text evidence="8">The sequence shown here is derived from an EMBL/GenBank/DDBJ whole genome shotgun (WGS) entry which is preliminary data.</text>
</comment>
<gene>
    <name evidence="7" type="ORF">ESZ26_13220</name>
    <name evidence="8" type="ORF">ESZ27_13535</name>
</gene>
<evidence type="ECO:0000313" key="9">
    <source>
        <dbReference type="Proteomes" id="UP000321525"/>
    </source>
</evidence>
<dbReference type="EMBL" id="VOLQ01000028">
    <property type="protein sequence ID" value="TWX64900.1"/>
    <property type="molecule type" value="Genomic_DNA"/>
</dbReference>
<dbReference type="Pfam" id="PF00691">
    <property type="entry name" value="OmpA"/>
    <property type="match status" value="1"/>
</dbReference>
<dbReference type="PANTHER" id="PTHR30329:SF21">
    <property type="entry name" value="LIPOPROTEIN YIAD-RELATED"/>
    <property type="match status" value="1"/>
</dbReference>